<gene>
    <name evidence="1" type="ORF">AB0I48_31650</name>
</gene>
<sequence>MARLDQIVPVGGTFVCGDAPEFPGARVASPATAGQDEIHV</sequence>
<proteinExistence type="predicted"/>
<reference evidence="1 2" key="1">
    <citation type="submission" date="2024-06" db="EMBL/GenBank/DDBJ databases">
        <title>The Natural Products Discovery Center: Release of the First 8490 Sequenced Strains for Exploring Actinobacteria Biosynthetic Diversity.</title>
        <authorList>
            <person name="Kalkreuter E."/>
            <person name="Kautsar S.A."/>
            <person name="Yang D."/>
            <person name="Bader C.D."/>
            <person name="Teijaro C.N."/>
            <person name="Fluegel L."/>
            <person name="Davis C.M."/>
            <person name="Simpson J.R."/>
            <person name="Lauterbach L."/>
            <person name="Steele A.D."/>
            <person name="Gui C."/>
            <person name="Meng S."/>
            <person name="Li G."/>
            <person name="Viehrig K."/>
            <person name="Ye F."/>
            <person name="Su P."/>
            <person name="Kiefer A.F."/>
            <person name="Nichols A."/>
            <person name="Cepeda A.J."/>
            <person name="Yan W."/>
            <person name="Fan B."/>
            <person name="Jiang Y."/>
            <person name="Adhikari A."/>
            <person name="Zheng C.-J."/>
            <person name="Schuster L."/>
            <person name="Cowan T.M."/>
            <person name="Smanski M.J."/>
            <person name="Chevrette M.G."/>
            <person name="De Carvalho L.P.S."/>
            <person name="Shen B."/>
        </authorList>
    </citation>
    <scope>NUCLEOTIDE SEQUENCE [LARGE SCALE GENOMIC DNA]</scope>
    <source>
        <strain evidence="1 2">NPDC050403</strain>
    </source>
</reference>
<keyword evidence="2" id="KW-1185">Reference proteome</keyword>
<dbReference type="EMBL" id="JBFAKC010000019">
    <property type="protein sequence ID" value="MEV0712125.1"/>
    <property type="molecule type" value="Genomic_DNA"/>
</dbReference>
<protein>
    <submittedName>
        <fullName evidence="1">Uncharacterized protein</fullName>
    </submittedName>
</protein>
<organism evidence="1 2">
    <name type="scientific">Nocardia aurea</name>
    <dbReference type="NCBI Taxonomy" id="2144174"/>
    <lineage>
        <taxon>Bacteria</taxon>
        <taxon>Bacillati</taxon>
        <taxon>Actinomycetota</taxon>
        <taxon>Actinomycetes</taxon>
        <taxon>Mycobacteriales</taxon>
        <taxon>Nocardiaceae</taxon>
        <taxon>Nocardia</taxon>
    </lineage>
</organism>
<comment type="caution">
    <text evidence="1">The sequence shown here is derived from an EMBL/GenBank/DDBJ whole genome shotgun (WGS) entry which is preliminary data.</text>
</comment>
<evidence type="ECO:0000313" key="2">
    <source>
        <dbReference type="Proteomes" id="UP001551695"/>
    </source>
</evidence>
<accession>A0ABV3G381</accession>
<dbReference type="Proteomes" id="UP001551695">
    <property type="component" value="Unassembled WGS sequence"/>
</dbReference>
<evidence type="ECO:0000313" key="1">
    <source>
        <dbReference type="EMBL" id="MEV0712125.1"/>
    </source>
</evidence>
<name>A0ABV3G381_9NOCA</name>
<dbReference type="RefSeq" id="WP_355084389.1">
    <property type="nucleotide sequence ID" value="NZ_JBEXKW010000009.1"/>
</dbReference>